<evidence type="ECO:0008006" key="3">
    <source>
        <dbReference type="Google" id="ProtNLM"/>
    </source>
</evidence>
<dbReference type="Proteomes" id="UP000324705">
    <property type="component" value="Chromosome 1A"/>
</dbReference>
<proteinExistence type="predicted"/>
<accession>A0A9R0Q064</accession>
<gene>
    <name evidence="1" type="ORF">TRITD_1Av1G019110</name>
</gene>
<name>A0A9R0Q064_TRITD</name>
<evidence type="ECO:0000313" key="1">
    <source>
        <dbReference type="EMBL" id="VAH01467.1"/>
    </source>
</evidence>
<organism evidence="1 2">
    <name type="scientific">Triticum turgidum subsp. durum</name>
    <name type="common">Durum wheat</name>
    <name type="synonym">Triticum durum</name>
    <dbReference type="NCBI Taxonomy" id="4567"/>
    <lineage>
        <taxon>Eukaryota</taxon>
        <taxon>Viridiplantae</taxon>
        <taxon>Streptophyta</taxon>
        <taxon>Embryophyta</taxon>
        <taxon>Tracheophyta</taxon>
        <taxon>Spermatophyta</taxon>
        <taxon>Magnoliopsida</taxon>
        <taxon>Liliopsida</taxon>
        <taxon>Poales</taxon>
        <taxon>Poaceae</taxon>
        <taxon>BOP clade</taxon>
        <taxon>Pooideae</taxon>
        <taxon>Triticodae</taxon>
        <taxon>Triticeae</taxon>
        <taxon>Triticinae</taxon>
        <taxon>Triticum</taxon>
    </lineage>
</organism>
<protein>
    <recommendedName>
        <fullName evidence="3">Helitron helicase-like domain-containing protein</fullName>
    </recommendedName>
</protein>
<dbReference type="PANTHER" id="PTHR45786">
    <property type="entry name" value="DNA BINDING PROTEIN-LIKE"/>
    <property type="match status" value="1"/>
</dbReference>
<dbReference type="EMBL" id="LT934111">
    <property type="protein sequence ID" value="VAH01467.1"/>
    <property type="molecule type" value="Genomic_DNA"/>
</dbReference>
<dbReference type="OMA" id="KTITMRE"/>
<evidence type="ECO:0000313" key="2">
    <source>
        <dbReference type="Proteomes" id="UP000324705"/>
    </source>
</evidence>
<dbReference type="AlphaFoldDB" id="A0A9R0Q064"/>
<dbReference type="Gramene" id="TRITD1Av1G019110.1">
    <property type="protein sequence ID" value="TRITD1Av1G019110.1"/>
    <property type="gene ID" value="TRITD1Av1G019110"/>
</dbReference>
<keyword evidence="2" id="KW-1185">Reference proteome</keyword>
<reference evidence="1 2" key="1">
    <citation type="submission" date="2017-09" db="EMBL/GenBank/DDBJ databases">
        <authorList>
            <consortium name="International Durum Wheat Genome Sequencing Consortium (IDWGSC)"/>
            <person name="Milanesi L."/>
        </authorList>
    </citation>
    <scope>NUCLEOTIDE SEQUENCE [LARGE SCALE GENOMIC DNA]</scope>
    <source>
        <strain evidence="2">cv. Svevo</strain>
    </source>
</reference>
<dbReference type="PANTHER" id="PTHR45786:SF74">
    <property type="entry name" value="ATP-DEPENDENT DNA HELICASE"/>
    <property type="match status" value="1"/>
</dbReference>
<sequence length="383" mass="43948">MAGQVDYEINKRGGAPYVFRLNGQNYHQIGTLLPKDSGDNGCTPKFAQLYIYDTENEVKNRMQASTSKERKTQLDEGIVSRLLEMLDENNELVKSFRMARDRYQESDLENVRLRLIGKRSSDGRQYNLPTASEIAALIVGEQTGENVGRDIIVENKDKQLQRISELHPSFMSMQYPLLFPYGEDGFRPEIKLEKTKGGEGKRKHVTMMQYYAYRIQQRVNQSVVLQTSGKLFLQFIVDAATCIEQWRLHHIMEVLGINSSITTTQWRYVGGLDIQICLSLSHATQSGQKYRPCWTSLMHDTYLQVKHLGVYLDLNFSIGSLLYRDCNSTFKMNKWLCSRTQLILSKSYIELGEELHIQDFASHSTSLMSPHVTSSKDLVLQTC</sequence>